<organism evidence="5 6">
    <name type="scientific">Ferruginivarius sediminum</name>
    <dbReference type="NCBI Taxonomy" id="2661937"/>
    <lineage>
        <taxon>Bacteria</taxon>
        <taxon>Pseudomonadati</taxon>
        <taxon>Pseudomonadota</taxon>
        <taxon>Alphaproteobacteria</taxon>
        <taxon>Rhodospirillales</taxon>
        <taxon>Rhodospirillaceae</taxon>
        <taxon>Ferruginivarius</taxon>
    </lineage>
</organism>
<evidence type="ECO:0000256" key="3">
    <source>
        <dbReference type="PIRSR" id="PIRSR015753-3"/>
    </source>
</evidence>
<dbReference type="SUPFAM" id="SSF52833">
    <property type="entry name" value="Thioredoxin-like"/>
    <property type="match status" value="1"/>
</dbReference>
<dbReference type="SFLD" id="SFLDG01148">
    <property type="entry name" value="Xi_(cytGST)"/>
    <property type="match status" value="1"/>
</dbReference>
<feature type="site" description="Lowers pKa of active site Cys" evidence="3">
    <location>
        <position position="256"/>
    </location>
</feature>
<dbReference type="EMBL" id="QPMH01000007">
    <property type="protein sequence ID" value="RDD62079.1"/>
    <property type="molecule type" value="Genomic_DNA"/>
</dbReference>
<name>A0A369T9S1_9PROT</name>
<evidence type="ECO:0000313" key="6">
    <source>
        <dbReference type="Proteomes" id="UP000253941"/>
    </source>
</evidence>
<feature type="active site" description="Proton donor/acceptor" evidence="1">
    <location>
        <position position="198"/>
    </location>
</feature>
<dbReference type="Pfam" id="PF13410">
    <property type="entry name" value="GST_C_2"/>
    <property type="match status" value="1"/>
</dbReference>
<dbReference type="SUPFAM" id="SSF47616">
    <property type="entry name" value="GST C-terminal domain-like"/>
    <property type="match status" value="1"/>
</dbReference>
<dbReference type="InterPro" id="IPR047047">
    <property type="entry name" value="GST_Omega-like_C"/>
</dbReference>
<dbReference type="InterPro" id="IPR040079">
    <property type="entry name" value="Glutathione_S-Trfase"/>
</dbReference>
<keyword evidence="6" id="KW-1185">Reference proteome</keyword>
<dbReference type="PIRSF" id="PIRSF015753">
    <property type="entry name" value="GST"/>
    <property type="match status" value="1"/>
</dbReference>
<feature type="binding site" evidence="2">
    <location>
        <begin position="133"/>
        <end position="136"/>
    </location>
    <ligand>
        <name>glutathione</name>
        <dbReference type="ChEBI" id="CHEBI:57925"/>
    </ligand>
</feature>
<dbReference type="InterPro" id="IPR016639">
    <property type="entry name" value="GST_Omega/GSH"/>
</dbReference>
<dbReference type="SFLD" id="SFLDG01206">
    <property type="entry name" value="Xi.1"/>
    <property type="match status" value="1"/>
</dbReference>
<dbReference type="Proteomes" id="UP000253941">
    <property type="component" value="Unassembled WGS sequence"/>
</dbReference>
<feature type="active site" description="Nucleophile" evidence="1">
    <location>
        <position position="66"/>
    </location>
</feature>
<evidence type="ECO:0000256" key="1">
    <source>
        <dbReference type="PIRSR" id="PIRSR015753-1"/>
    </source>
</evidence>
<feature type="binding site" evidence="2">
    <location>
        <begin position="151"/>
        <end position="152"/>
    </location>
    <ligand>
        <name>glutathione</name>
        <dbReference type="ChEBI" id="CHEBI:57925"/>
    </ligand>
</feature>
<evidence type="ECO:0000256" key="2">
    <source>
        <dbReference type="PIRSR" id="PIRSR015753-2"/>
    </source>
</evidence>
<dbReference type="InterPro" id="IPR004045">
    <property type="entry name" value="Glutathione_S-Trfase_N"/>
</dbReference>
<dbReference type="RefSeq" id="WP_114581977.1">
    <property type="nucleotide sequence ID" value="NZ_QPMH01000007.1"/>
</dbReference>
<dbReference type="PROSITE" id="PS50405">
    <property type="entry name" value="GST_CTER"/>
    <property type="match status" value="1"/>
</dbReference>
<gene>
    <name evidence="5" type="ORF">DRB17_09580</name>
</gene>
<dbReference type="Gene3D" id="1.20.1050.10">
    <property type="match status" value="1"/>
</dbReference>
<dbReference type="Gene3D" id="3.40.30.10">
    <property type="entry name" value="Glutaredoxin"/>
    <property type="match status" value="1"/>
</dbReference>
<keyword evidence="5" id="KW-0808">Transferase</keyword>
<protein>
    <submittedName>
        <fullName evidence="5">Glutathione S-transferase family protein</fullName>
    </submittedName>
</protein>
<dbReference type="InterPro" id="IPR010987">
    <property type="entry name" value="Glutathione-S-Trfase_C-like"/>
</dbReference>
<dbReference type="SFLD" id="SFLDS00019">
    <property type="entry name" value="Glutathione_Transferase_(cytos"/>
    <property type="match status" value="1"/>
</dbReference>
<dbReference type="PANTHER" id="PTHR32419:SF6">
    <property type="entry name" value="GLUTATHIONE S-TRANSFERASE OMEGA-LIKE 1-RELATED"/>
    <property type="match status" value="1"/>
</dbReference>
<feature type="site" description="Lowers pKa of active site Cys" evidence="3">
    <location>
        <position position="299"/>
    </location>
</feature>
<comment type="caution">
    <text evidence="5">The sequence shown here is derived from an EMBL/GenBank/DDBJ whole genome shotgun (WGS) entry which is preliminary data.</text>
</comment>
<dbReference type="GO" id="GO:0004364">
    <property type="term" value="F:glutathione transferase activity"/>
    <property type="evidence" value="ECO:0007669"/>
    <property type="project" value="InterPro"/>
</dbReference>
<evidence type="ECO:0000259" key="4">
    <source>
        <dbReference type="PROSITE" id="PS50405"/>
    </source>
</evidence>
<dbReference type="InterPro" id="IPR036282">
    <property type="entry name" value="Glutathione-S-Trfase_C_sf"/>
</dbReference>
<dbReference type="CDD" id="cd03190">
    <property type="entry name" value="GST_C_Omega_like"/>
    <property type="match status" value="1"/>
</dbReference>
<accession>A0A369T9S1</accession>
<reference evidence="5 6" key="1">
    <citation type="submission" date="2018-07" db="EMBL/GenBank/DDBJ databases">
        <title>Venubactetium sediminum gen. nov., sp. nov., isolated from a marine solar saltern.</title>
        <authorList>
            <person name="Wang S."/>
        </authorList>
    </citation>
    <scope>NUCLEOTIDE SEQUENCE [LARGE SCALE GENOMIC DNA]</scope>
    <source>
        <strain evidence="5 6">WD2A32</strain>
    </source>
</reference>
<sequence>MARIKALIDGVWHGDLEETPEVREALKTRAHVFRNWITPDGSPGPSGDGGFPAEAGRYHIYVSYACPWAHRTILYRRLKGLENVVSISVLHPQMGDARGWRFGDSDMSTPDRANGRDLLYEVYQLGHPGVTSRVTVPTLWDTKRGIVVNKESGDIIRMLNSAFDACGNSEVDFYPADLREEIDAMNAVLLPKVCAGVYRAGFARSQAAYDTSVRELFETLDWLEERLAHQPFLLGERITESDWHLFCTLARFDAAYHSALKCNLRRLVDYPALSAYTRRIYELPGVSETVKFDHIMRHYHDYIGDVDPTIVPIGPAVDFRGLPARA</sequence>
<dbReference type="PANTHER" id="PTHR32419">
    <property type="entry name" value="GLUTATHIONYL-HYDROQUINONE REDUCTASE"/>
    <property type="match status" value="1"/>
</dbReference>
<dbReference type="GO" id="GO:0005737">
    <property type="term" value="C:cytoplasm"/>
    <property type="evidence" value="ECO:0007669"/>
    <property type="project" value="TreeGrafter"/>
</dbReference>
<feature type="domain" description="GST C-terminal" evidence="4">
    <location>
        <begin position="164"/>
        <end position="299"/>
    </location>
</feature>
<evidence type="ECO:0000313" key="5">
    <source>
        <dbReference type="EMBL" id="RDD62079.1"/>
    </source>
</evidence>
<proteinExistence type="predicted"/>
<dbReference type="Pfam" id="PF13409">
    <property type="entry name" value="GST_N_2"/>
    <property type="match status" value="1"/>
</dbReference>
<feature type="binding site" evidence="2">
    <location>
        <position position="100"/>
    </location>
    <ligand>
        <name>glutathione</name>
        <dbReference type="ChEBI" id="CHEBI:57925"/>
    </ligand>
</feature>
<dbReference type="AlphaFoldDB" id="A0A369T9S1"/>
<dbReference type="InterPro" id="IPR036249">
    <property type="entry name" value="Thioredoxin-like_sf"/>
</dbReference>